<reference evidence="1 2" key="1">
    <citation type="submission" date="2020-03" db="EMBL/GenBank/DDBJ databases">
        <title>Genomic Encyclopedia of Type Strains, Phase IV (KMG-IV): sequencing the most valuable type-strain genomes for metagenomic binning, comparative biology and taxonomic classification.</title>
        <authorList>
            <person name="Goeker M."/>
        </authorList>
    </citation>
    <scope>NUCLEOTIDE SEQUENCE [LARGE SCALE GENOMIC DNA]</scope>
    <source>
        <strain evidence="1 2">DSM 102865</strain>
    </source>
</reference>
<gene>
    <name evidence="1" type="ORF">FHS68_000223</name>
</gene>
<evidence type="ECO:0000313" key="2">
    <source>
        <dbReference type="Proteomes" id="UP001179181"/>
    </source>
</evidence>
<proteinExistence type="predicted"/>
<organism evidence="1 2">
    <name type="scientific">Dyadobacter arcticus</name>
    <dbReference type="NCBI Taxonomy" id="1078754"/>
    <lineage>
        <taxon>Bacteria</taxon>
        <taxon>Pseudomonadati</taxon>
        <taxon>Bacteroidota</taxon>
        <taxon>Cytophagia</taxon>
        <taxon>Cytophagales</taxon>
        <taxon>Spirosomataceae</taxon>
        <taxon>Dyadobacter</taxon>
    </lineage>
</organism>
<evidence type="ECO:0000313" key="1">
    <source>
        <dbReference type="EMBL" id="NIJ51067.1"/>
    </source>
</evidence>
<accession>A0ABX0UEI7</accession>
<name>A0ABX0UEI7_9BACT</name>
<protein>
    <submittedName>
        <fullName evidence="1">Uncharacterized protein</fullName>
    </submittedName>
</protein>
<dbReference type="EMBL" id="JAASQJ010000001">
    <property type="protein sequence ID" value="NIJ51067.1"/>
    <property type="molecule type" value="Genomic_DNA"/>
</dbReference>
<comment type="caution">
    <text evidence="1">The sequence shown here is derived from an EMBL/GenBank/DDBJ whole genome shotgun (WGS) entry which is preliminary data.</text>
</comment>
<keyword evidence="2" id="KW-1185">Reference proteome</keyword>
<sequence length="38" mass="4252">MTINDLNIVQTLLIVPDALCCVISNTFKIYLDNGTIRI</sequence>
<dbReference type="Proteomes" id="UP001179181">
    <property type="component" value="Unassembled WGS sequence"/>
</dbReference>